<keyword evidence="1" id="KW-0732">Signal</keyword>
<sequence length="183" mass="20542">MYMSDLKVFRIILIFAALFSSACEQRTAPWEAEARDVEATLLWLDDADPIRMAIDDLGSNSIKFYQVCSYSCASVGIGYLNGKRCFPLVEHIPIKGTSDIILSEEHERLMGVAHRFATQYNTEVARFLNDKGVSKCDHGVDWGAARNSLTDFVWSLNRDISKQGHVGAYPVKNKWGQIEPPPV</sequence>
<proteinExistence type="predicted"/>
<accession>A0A1T2KZ49</accession>
<dbReference type="EMBL" id="MPRL01000150">
    <property type="protein sequence ID" value="OOZ37996.1"/>
    <property type="molecule type" value="Genomic_DNA"/>
</dbReference>
<name>A0A1T2KZ49_9GAMM</name>
<keyword evidence="3" id="KW-1185">Reference proteome</keyword>
<dbReference type="AlphaFoldDB" id="A0A1T2KZ49"/>
<organism evidence="2 3">
    <name type="scientific">Solemya pervernicosa gill symbiont</name>
    <dbReference type="NCBI Taxonomy" id="642797"/>
    <lineage>
        <taxon>Bacteria</taxon>
        <taxon>Pseudomonadati</taxon>
        <taxon>Pseudomonadota</taxon>
        <taxon>Gammaproteobacteria</taxon>
        <taxon>sulfur-oxidizing symbionts</taxon>
    </lineage>
</organism>
<reference evidence="2 3" key="1">
    <citation type="submission" date="2016-11" db="EMBL/GenBank/DDBJ databases">
        <title>Mixed transmission modes and dynamic genome evolution in an obligate animal-bacterial symbiosis.</title>
        <authorList>
            <person name="Russell S.L."/>
            <person name="Corbett-Detig R.B."/>
            <person name="Cavanaugh C.M."/>
        </authorList>
    </citation>
    <scope>NUCLEOTIDE SEQUENCE [LARGE SCALE GENOMIC DNA]</scope>
    <source>
        <strain evidence="2">Sveles-Q1</strain>
    </source>
</reference>
<feature type="chain" id="PRO_5012120075" evidence="1">
    <location>
        <begin position="23"/>
        <end position="183"/>
    </location>
</feature>
<evidence type="ECO:0000313" key="3">
    <source>
        <dbReference type="Proteomes" id="UP000191110"/>
    </source>
</evidence>
<dbReference type="PROSITE" id="PS51257">
    <property type="entry name" value="PROKAR_LIPOPROTEIN"/>
    <property type="match status" value="1"/>
</dbReference>
<evidence type="ECO:0000313" key="2">
    <source>
        <dbReference type="EMBL" id="OOZ37996.1"/>
    </source>
</evidence>
<evidence type="ECO:0000256" key="1">
    <source>
        <dbReference type="SAM" id="SignalP"/>
    </source>
</evidence>
<gene>
    <name evidence="2" type="ORF">BOW53_16785</name>
</gene>
<comment type="caution">
    <text evidence="2">The sequence shown here is derived from an EMBL/GenBank/DDBJ whole genome shotgun (WGS) entry which is preliminary data.</text>
</comment>
<protein>
    <submittedName>
        <fullName evidence="2">Uncharacterized protein</fullName>
    </submittedName>
</protein>
<dbReference type="Proteomes" id="UP000191110">
    <property type="component" value="Unassembled WGS sequence"/>
</dbReference>
<feature type="signal peptide" evidence="1">
    <location>
        <begin position="1"/>
        <end position="22"/>
    </location>
</feature>